<dbReference type="AlphaFoldDB" id="A0A2T7PJN0"/>
<keyword evidence="2 3" id="KW-0727">SH2 domain</keyword>
<dbReference type="PANTHER" id="PTHR19969">
    <property type="entry name" value="SH2-SH3 ADAPTOR PROTEIN-RELATED"/>
    <property type="match status" value="1"/>
</dbReference>
<dbReference type="PROSITE" id="PS50002">
    <property type="entry name" value="SH3"/>
    <property type="match status" value="2"/>
</dbReference>
<evidence type="ECO:0000256" key="1">
    <source>
        <dbReference type="ARBA" id="ARBA00022443"/>
    </source>
</evidence>
<evidence type="ECO:0000259" key="6">
    <source>
        <dbReference type="PROSITE" id="PS50002"/>
    </source>
</evidence>
<reference evidence="7 8" key="1">
    <citation type="submission" date="2018-04" db="EMBL/GenBank/DDBJ databases">
        <title>The genome of golden apple snail Pomacea canaliculata provides insight into stress tolerance and invasive adaptation.</title>
        <authorList>
            <person name="Liu C."/>
            <person name="Liu B."/>
            <person name="Ren Y."/>
            <person name="Zhang Y."/>
            <person name="Wang H."/>
            <person name="Li S."/>
            <person name="Jiang F."/>
            <person name="Yin L."/>
            <person name="Zhang G."/>
            <person name="Qian W."/>
            <person name="Fan W."/>
        </authorList>
    </citation>
    <scope>NUCLEOTIDE SEQUENCE [LARGE SCALE GENOMIC DNA]</scope>
    <source>
        <strain evidence="7">SZHN2017</strain>
        <tissue evidence="7">Muscle</tissue>
    </source>
</reference>
<dbReference type="GO" id="GO:0035591">
    <property type="term" value="F:signaling adaptor activity"/>
    <property type="evidence" value="ECO:0007669"/>
    <property type="project" value="TreeGrafter"/>
</dbReference>
<dbReference type="InterPro" id="IPR001452">
    <property type="entry name" value="SH3_domain"/>
</dbReference>
<name>A0A2T7PJN0_POMCA</name>
<dbReference type="Pfam" id="PF00018">
    <property type="entry name" value="SH3_1"/>
    <property type="match status" value="1"/>
</dbReference>
<comment type="caution">
    <text evidence="7">The sequence shown here is derived from an EMBL/GenBank/DDBJ whole genome shotgun (WGS) entry which is preliminary data.</text>
</comment>
<dbReference type="EMBL" id="PZQS01000003">
    <property type="protein sequence ID" value="PVD33604.1"/>
    <property type="molecule type" value="Genomic_DNA"/>
</dbReference>
<dbReference type="PROSITE" id="PS50001">
    <property type="entry name" value="SH2"/>
    <property type="match status" value="1"/>
</dbReference>
<dbReference type="Gene3D" id="3.30.505.10">
    <property type="entry name" value="SH2 domain"/>
    <property type="match status" value="1"/>
</dbReference>
<dbReference type="InterPro" id="IPR051184">
    <property type="entry name" value="Tyrosine-phos_adapter"/>
</dbReference>
<dbReference type="InterPro" id="IPR036028">
    <property type="entry name" value="SH3-like_dom_sf"/>
</dbReference>
<organism evidence="7 8">
    <name type="scientific">Pomacea canaliculata</name>
    <name type="common">Golden apple snail</name>
    <dbReference type="NCBI Taxonomy" id="400727"/>
    <lineage>
        <taxon>Eukaryota</taxon>
        <taxon>Metazoa</taxon>
        <taxon>Spiralia</taxon>
        <taxon>Lophotrochozoa</taxon>
        <taxon>Mollusca</taxon>
        <taxon>Gastropoda</taxon>
        <taxon>Caenogastropoda</taxon>
        <taxon>Architaenioglossa</taxon>
        <taxon>Ampullarioidea</taxon>
        <taxon>Ampullariidae</taxon>
        <taxon>Pomacea</taxon>
    </lineage>
</organism>
<evidence type="ECO:0000313" key="8">
    <source>
        <dbReference type="Proteomes" id="UP000245119"/>
    </source>
</evidence>
<dbReference type="GO" id="GO:0030971">
    <property type="term" value="F:receptor tyrosine kinase binding"/>
    <property type="evidence" value="ECO:0007669"/>
    <property type="project" value="TreeGrafter"/>
</dbReference>
<evidence type="ECO:0000259" key="5">
    <source>
        <dbReference type="PROSITE" id="PS50001"/>
    </source>
</evidence>
<dbReference type="SMART" id="SM00326">
    <property type="entry name" value="SH3"/>
    <property type="match status" value="2"/>
</dbReference>
<dbReference type="InterPro" id="IPR000980">
    <property type="entry name" value="SH2"/>
</dbReference>
<dbReference type="CDD" id="cd09926">
    <property type="entry name" value="SH2_CRK_like"/>
    <property type="match status" value="1"/>
</dbReference>
<gene>
    <name evidence="7" type="ORF">C0Q70_04861</name>
</gene>
<keyword evidence="8" id="KW-1185">Reference proteome</keyword>
<dbReference type="PRINTS" id="PR00452">
    <property type="entry name" value="SH3DOMAIN"/>
</dbReference>
<evidence type="ECO:0000313" key="7">
    <source>
        <dbReference type="EMBL" id="PVD33604.1"/>
    </source>
</evidence>
<feature type="domain" description="SH2" evidence="5">
    <location>
        <begin position="42"/>
        <end position="132"/>
    </location>
</feature>
<dbReference type="InterPro" id="IPR036860">
    <property type="entry name" value="SH2_dom_sf"/>
</dbReference>
<evidence type="ECO:0000256" key="4">
    <source>
        <dbReference type="PROSITE-ProRule" id="PRU00192"/>
    </source>
</evidence>
<evidence type="ECO:0000256" key="3">
    <source>
        <dbReference type="PROSITE-ProRule" id="PRU00191"/>
    </source>
</evidence>
<dbReference type="SUPFAM" id="SSF55550">
    <property type="entry name" value="SH2 domain"/>
    <property type="match status" value="1"/>
</dbReference>
<feature type="domain" description="SH3" evidence="6">
    <location>
        <begin position="206"/>
        <end position="267"/>
    </location>
</feature>
<evidence type="ECO:0000256" key="2">
    <source>
        <dbReference type="ARBA" id="ARBA00022999"/>
    </source>
</evidence>
<dbReference type="Pfam" id="PF07653">
    <property type="entry name" value="SH3_2"/>
    <property type="match status" value="1"/>
</dbReference>
<dbReference type="PRINTS" id="PR00401">
    <property type="entry name" value="SH2DOMAIN"/>
</dbReference>
<keyword evidence="1 4" id="KW-0728">SH3 domain</keyword>
<dbReference type="Proteomes" id="UP000245119">
    <property type="component" value="Linkage Group LG3"/>
</dbReference>
<proteinExistence type="predicted"/>
<dbReference type="GO" id="GO:0007167">
    <property type="term" value="P:enzyme-linked receptor protein signaling pathway"/>
    <property type="evidence" value="ECO:0007669"/>
    <property type="project" value="TreeGrafter"/>
</dbReference>
<protein>
    <submittedName>
        <fullName evidence="7">Uncharacterized protein</fullName>
    </submittedName>
</protein>
<sequence>MSIKYAPVSVIEIPLVYSVLKGIVCASDRMEADFEPEDKYSWYFGPLSREETNDILMDKEPGTFLVRDSQSIQGDFVLCVREERVSHYIINKIQVGGTPRFKIGDKEFSDIPSLLNFYKSHYLDTTTLVRPAPREKVVGKFDFAGRDPEDLPFRKGDILEIISKDEEEWWSARDKQGRVGQIPVKYTAKVTNGEPPLPTHPQIPIQLPALARVITDRVPNAYDTSALRLKRGDIVRVLATNVYGMWEGEVNGRRGTFPFTHVEFIREDESHPT</sequence>
<dbReference type="Gene3D" id="2.30.30.40">
    <property type="entry name" value="SH3 Domains"/>
    <property type="match status" value="2"/>
</dbReference>
<dbReference type="SMART" id="SM00252">
    <property type="entry name" value="SH2"/>
    <property type="match status" value="1"/>
</dbReference>
<accession>A0A2T7PJN0</accession>
<dbReference type="GO" id="GO:0005737">
    <property type="term" value="C:cytoplasm"/>
    <property type="evidence" value="ECO:0007669"/>
    <property type="project" value="TreeGrafter"/>
</dbReference>
<dbReference type="OrthoDB" id="9204160at2759"/>
<dbReference type="STRING" id="400727.A0A2T7PJN0"/>
<dbReference type="GO" id="GO:0016477">
    <property type="term" value="P:cell migration"/>
    <property type="evidence" value="ECO:0007669"/>
    <property type="project" value="TreeGrafter"/>
</dbReference>
<feature type="domain" description="SH3" evidence="6">
    <location>
        <begin position="132"/>
        <end position="192"/>
    </location>
</feature>
<dbReference type="PANTHER" id="PTHR19969:SF5">
    <property type="entry name" value="CRK-LIKE PROTEIN"/>
    <property type="match status" value="1"/>
</dbReference>
<dbReference type="SUPFAM" id="SSF50044">
    <property type="entry name" value="SH3-domain"/>
    <property type="match status" value="2"/>
</dbReference>
<dbReference type="Pfam" id="PF00017">
    <property type="entry name" value="SH2"/>
    <property type="match status" value="1"/>
</dbReference>